<feature type="signal peptide" evidence="8">
    <location>
        <begin position="1"/>
        <end position="22"/>
    </location>
</feature>
<evidence type="ECO:0000256" key="1">
    <source>
        <dbReference type="ARBA" id="ARBA00004651"/>
    </source>
</evidence>
<dbReference type="Gene3D" id="2.30.30.60">
    <property type="match status" value="1"/>
</dbReference>
<keyword evidence="6 7" id="KW-0472">Membrane</keyword>
<feature type="chain" id="PRO_5032274803" evidence="8">
    <location>
        <begin position="23"/>
        <end position="711"/>
    </location>
</feature>
<keyword evidence="8" id="KW-0732">Signal</keyword>
<evidence type="ECO:0000256" key="4">
    <source>
        <dbReference type="ARBA" id="ARBA00022692"/>
    </source>
</evidence>
<feature type="domain" description="Mechanosensitive ion channel transmembrane helices 2/3" evidence="11">
    <location>
        <begin position="480"/>
        <end position="521"/>
    </location>
</feature>
<dbReference type="SUPFAM" id="SSF82861">
    <property type="entry name" value="Mechanosensitive channel protein MscS (YggB), transmembrane region"/>
    <property type="match status" value="1"/>
</dbReference>
<dbReference type="Gene3D" id="1.10.287.1260">
    <property type="match status" value="1"/>
</dbReference>
<dbReference type="SUPFAM" id="SSF82689">
    <property type="entry name" value="Mechanosensitive channel protein MscS (YggB), C-terminal domain"/>
    <property type="match status" value="1"/>
</dbReference>
<dbReference type="InterPro" id="IPR006685">
    <property type="entry name" value="MscS_channel_2nd"/>
</dbReference>
<dbReference type="AlphaFoldDB" id="A0A8B2NJE8"/>
<accession>A0A8B2NJE8</accession>
<keyword evidence="13" id="KW-1185">Reference proteome</keyword>
<keyword evidence="3" id="KW-1003">Cell membrane</keyword>
<comment type="subcellular location">
    <subcellularLocation>
        <location evidence="1">Cell membrane</location>
        <topology evidence="1">Multi-pass membrane protein</topology>
    </subcellularLocation>
</comment>
<dbReference type="InterPro" id="IPR010920">
    <property type="entry name" value="LSM_dom_sf"/>
</dbReference>
<feature type="transmembrane region" description="Helical" evidence="7">
    <location>
        <begin position="392"/>
        <end position="411"/>
    </location>
</feature>
<feature type="transmembrane region" description="Helical" evidence="7">
    <location>
        <begin position="477"/>
        <end position="499"/>
    </location>
</feature>
<dbReference type="PANTHER" id="PTHR30460">
    <property type="entry name" value="MODERATE CONDUCTANCE MECHANOSENSITIVE CHANNEL YBIO"/>
    <property type="match status" value="1"/>
</dbReference>
<evidence type="ECO:0000259" key="10">
    <source>
        <dbReference type="Pfam" id="PF21082"/>
    </source>
</evidence>
<feature type="transmembrane region" description="Helical" evidence="7">
    <location>
        <begin position="342"/>
        <end position="362"/>
    </location>
</feature>
<dbReference type="Gene3D" id="3.30.70.100">
    <property type="match status" value="1"/>
</dbReference>
<evidence type="ECO:0000259" key="11">
    <source>
        <dbReference type="Pfam" id="PF21088"/>
    </source>
</evidence>
<feature type="transmembrane region" description="Helical" evidence="7">
    <location>
        <begin position="318"/>
        <end position="336"/>
    </location>
</feature>
<feature type="transmembrane region" description="Helical" evidence="7">
    <location>
        <begin position="505"/>
        <end position="524"/>
    </location>
</feature>
<dbReference type="InterPro" id="IPR011066">
    <property type="entry name" value="MscS_channel_C_sf"/>
</dbReference>
<gene>
    <name evidence="12" type="ORF">DLJ53_29635</name>
</gene>
<feature type="transmembrane region" description="Helical" evidence="7">
    <location>
        <begin position="121"/>
        <end position="141"/>
    </location>
</feature>
<evidence type="ECO:0000313" key="12">
    <source>
        <dbReference type="EMBL" id="RAH97360.1"/>
    </source>
</evidence>
<evidence type="ECO:0000256" key="8">
    <source>
        <dbReference type="SAM" id="SignalP"/>
    </source>
</evidence>
<dbReference type="GO" id="GO:0005886">
    <property type="term" value="C:plasma membrane"/>
    <property type="evidence" value="ECO:0007669"/>
    <property type="project" value="UniProtKB-SubCell"/>
</dbReference>
<proteinExistence type="inferred from homology"/>
<feature type="transmembrane region" description="Helical" evidence="7">
    <location>
        <begin position="203"/>
        <end position="223"/>
    </location>
</feature>
<feature type="domain" description="Mechanosensitive ion channel MscS" evidence="9">
    <location>
        <begin position="522"/>
        <end position="587"/>
    </location>
</feature>
<evidence type="ECO:0000256" key="5">
    <source>
        <dbReference type="ARBA" id="ARBA00022989"/>
    </source>
</evidence>
<dbReference type="Pfam" id="PF21088">
    <property type="entry name" value="MS_channel_1st"/>
    <property type="match status" value="1"/>
</dbReference>
<dbReference type="EMBL" id="QHHQ01000009">
    <property type="protein sequence ID" value="RAH97360.1"/>
    <property type="molecule type" value="Genomic_DNA"/>
</dbReference>
<comment type="caution">
    <text evidence="12">The sequence shown here is derived from an EMBL/GenBank/DDBJ whole genome shotgun (WGS) entry which is preliminary data.</text>
</comment>
<feature type="transmembrane region" description="Helical" evidence="7">
    <location>
        <begin position="171"/>
        <end position="191"/>
    </location>
</feature>
<keyword evidence="5 7" id="KW-1133">Transmembrane helix</keyword>
<dbReference type="SUPFAM" id="SSF50182">
    <property type="entry name" value="Sm-like ribonucleoproteins"/>
    <property type="match status" value="1"/>
</dbReference>
<dbReference type="GO" id="GO:0008381">
    <property type="term" value="F:mechanosensitive monoatomic ion channel activity"/>
    <property type="evidence" value="ECO:0007669"/>
    <property type="project" value="InterPro"/>
</dbReference>
<feature type="transmembrane region" description="Helical" evidence="7">
    <location>
        <begin position="279"/>
        <end position="298"/>
    </location>
</feature>
<sequence>MSVFRLVLLFVFSCAAIGSVVAAVPEPTGPPPPPVQELIRLLQDPAVAAWLHEAQAAGAPEAAQPASAESEEQRVASDIARHVDHAREHLRAMAVAAPRVPVEAARAADEFRRERAQYPPGSTLALFLLSLGLGAGAELLLRRALLGRRRVSAGAAGPGGAERVDGSGVRLMVSLLSVAVFAAASIGPFLAIEWPPLLKELALNVLLAIVLTRLALAVMRALFASAQGNAAAAGDRDPRSAARNAIGFWQRYTTAFVLYLVWGSVLTRIMLFFEFSTDVRHFAADALALGLLAIALAAVWRRPPRRSEALAPSWRRPVVGVLLTIFVLVVWLLWVAGMRGAFWLALLAVVLPRAIAFAHATISRLLTPPDAAAPPTARRALLEVTVDRGVRALLIVAAAFWLAHVGGVDIARMTSVETPLSRLMSGVLTSVVVLLVADFVWQLVKTGLNAELSAASIAQPGTAAAIRDARMRTLIPIFRNVVFIVIFVFAALMALAALGVQIGPLIAGAGVVGVAVGFGAQNLVKDIIAGMFYLVDDAFRVGEYIQSGSYKGTVEGFSLRSIRLRHQNGPIFVIPFSELGAVENMSRDWVIEKFNISVTYDSDIERAKKLVRQIGQELLNEPEFAQNILETLKMQGVDRLGDYAVELRCKMKTRPGEQFVIRRKALAMIKKAFDENGIRFAFPTVQVAGGGEAGPAVAQQALELVKPAVAS</sequence>
<dbReference type="Pfam" id="PF21082">
    <property type="entry name" value="MS_channel_3rd"/>
    <property type="match status" value="1"/>
</dbReference>
<name>A0A8B2NJE8_9HYPH</name>
<feature type="transmembrane region" description="Helical" evidence="7">
    <location>
        <begin position="423"/>
        <end position="444"/>
    </location>
</feature>
<keyword evidence="4 7" id="KW-0812">Transmembrane</keyword>
<evidence type="ECO:0000256" key="3">
    <source>
        <dbReference type="ARBA" id="ARBA00022475"/>
    </source>
</evidence>
<dbReference type="InterPro" id="IPR049278">
    <property type="entry name" value="MS_channel_C"/>
</dbReference>
<feature type="domain" description="Mechanosensitive ion channel MscS C-terminal" evidence="10">
    <location>
        <begin position="593"/>
        <end position="680"/>
    </location>
</feature>
<evidence type="ECO:0000256" key="2">
    <source>
        <dbReference type="ARBA" id="ARBA00008017"/>
    </source>
</evidence>
<comment type="similarity">
    <text evidence="2">Belongs to the MscS (TC 1.A.23) family.</text>
</comment>
<evidence type="ECO:0000313" key="13">
    <source>
        <dbReference type="Proteomes" id="UP000249590"/>
    </source>
</evidence>
<dbReference type="InterPro" id="IPR045276">
    <property type="entry name" value="YbiO_bact"/>
</dbReference>
<evidence type="ECO:0000259" key="9">
    <source>
        <dbReference type="Pfam" id="PF00924"/>
    </source>
</evidence>
<feature type="transmembrane region" description="Helical" evidence="7">
    <location>
        <begin position="252"/>
        <end position="273"/>
    </location>
</feature>
<dbReference type="Proteomes" id="UP000249590">
    <property type="component" value="Unassembled WGS sequence"/>
</dbReference>
<evidence type="ECO:0000256" key="7">
    <source>
        <dbReference type="SAM" id="Phobius"/>
    </source>
</evidence>
<dbReference type="InterPro" id="IPR011014">
    <property type="entry name" value="MscS_channel_TM-2"/>
</dbReference>
<dbReference type="Pfam" id="PF00924">
    <property type="entry name" value="MS_channel_2nd"/>
    <property type="match status" value="1"/>
</dbReference>
<protein>
    <submittedName>
        <fullName evidence="12">Mechanosensitive ion channel family protein</fullName>
    </submittedName>
</protein>
<organism evidence="12 13">
    <name type="scientific">Acuticoccus sediminis</name>
    <dbReference type="NCBI Taxonomy" id="2184697"/>
    <lineage>
        <taxon>Bacteria</taxon>
        <taxon>Pseudomonadati</taxon>
        <taxon>Pseudomonadota</taxon>
        <taxon>Alphaproteobacteria</taxon>
        <taxon>Hyphomicrobiales</taxon>
        <taxon>Amorphaceae</taxon>
        <taxon>Acuticoccus</taxon>
    </lineage>
</organism>
<evidence type="ECO:0000256" key="6">
    <source>
        <dbReference type="ARBA" id="ARBA00023136"/>
    </source>
</evidence>
<reference evidence="12 13" key="1">
    <citation type="submission" date="2018-05" db="EMBL/GenBank/DDBJ databases">
        <title>Acuticoccus sediminis sp. nov., isolated from deep-sea sediment of Indian Ocean.</title>
        <authorList>
            <person name="Liu X."/>
            <person name="Lai Q."/>
            <person name="Du Y."/>
            <person name="Sun F."/>
            <person name="Zhang X."/>
            <person name="Wang S."/>
            <person name="Shao Z."/>
        </authorList>
    </citation>
    <scope>NUCLEOTIDE SEQUENCE [LARGE SCALE GENOMIC DNA]</scope>
    <source>
        <strain evidence="12 13">PTG4-2</strain>
    </source>
</reference>
<dbReference type="InterPro" id="IPR023408">
    <property type="entry name" value="MscS_beta-dom_sf"/>
</dbReference>
<dbReference type="InterPro" id="IPR049142">
    <property type="entry name" value="MS_channel_1st"/>
</dbReference>
<dbReference type="PANTHER" id="PTHR30460:SF0">
    <property type="entry name" value="MODERATE CONDUCTANCE MECHANOSENSITIVE CHANNEL YBIO"/>
    <property type="match status" value="1"/>
</dbReference>